<dbReference type="EMBL" id="MSCL01000001">
    <property type="protein sequence ID" value="PQJ75344.1"/>
    <property type="molecule type" value="Genomic_DNA"/>
</dbReference>
<proteinExistence type="inferred from homology"/>
<dbReference type="GO" id="GO:0005829">
    <property type="term" value="C:cytosol"/>
    <property type="evidence" value="ECO:0007669"/>
    <property type="project" value="TreeGrafter"/>
</dbReference>
<dbReference type="Gene3D" id="3.40.50.720">
    <property type="entry name" value="NAD(P)-binding Rossmann-like Domain"/>
    <property type="match status" value="1"/>
</dbReference>
<comment type="similarity">
    <text evidence="1">Belongs to the HesA/MoeB/ThiF family.</text>
</comment>
<reference evidence="3 4" key="1">
    <citation type="submission" date="2016-12" db="EMBL/GenBank/DDBJ databases">
        <title>Trade-off between light-utilization and light-protection in marine flavobacteria.</title>
        <authorList>
            <person name="Kumagai Y."/>
            <person name="Yoshizawa S."/>
            <person name="Kogure K."/>
            <person name="Iwasaki W."/>
        </authorList>
    </citation>
    <scope>NUCLEOTIDE SEQUENCE [LARGE SCALE GENOMIC DNA]</scope>
    <source>
        <strain evidence="3 4">KCTC 22729</strain>
    </source>
</reference>
<dbReference type="CDD" id="cd00158">
    <property type="entry name" value="RHOD"/>
    <property type="match status" value="1"/>
</dbReference>
<dbReference type="Proteomes" id="UP000237608">
    <property type="component" value="Unassembled WGS sequence"/>
</dbReference>
<accession>A0A2S7WCI2</accession>
<name>A0A2S7WCI2_9FLAO</name>
<dbReference type="Pfam" id="PF00899">
    <property type="entry name" value="ThiF"/>
    <property type="match status" value="1"/>
</dbReference>
<dbReference type="PANTHER" id="PTHR10953">
    <property type="entry name" value="UBIQUITIN-ACTIVATING ENZYME E1"/>
    <property type="match status" value="1"/>
</dbReference>
<evidence type="ECO:0000313" key="4">
    <source>
        <dbReference type="Proteomes" id="UP000237608"/>
    </source>
</evidence>
<dbReference type="AlphaFoldDB" id="A0A2S7WCI2"/>
<dbReference type="GO" id="GO:0008146">
    <property type="term" value="F:sulfotransferase activity"/>
    <property type="evidence" value="ECO:0007669"/>
    <property type="project" value="TreeGrafter"/>
</dbReference>
<dbReference type="OrthoDB" id="9804286at2"/>
<dbReference type="FunFam" id="3.40.50.720:FF:000080">
    <property type="entry name" value="Thiazole biosynthesis adenylyltransferase ThiF"/>
    <property type="match status" value="1"/>
</dbReference>
<dbReference type="InterPro" id="IPR036873">
    <property type="entry name" value="Rhodanese-like_dom_sf"/>
</dbReference>
<dbReference type="InterPro" id="IPR000594">
    <property type="entry name" value="ThiF_NAD_FAD-bd"/>
</dbReference>
<dbReference type="PROSITE" id="PS50206">
    <property type="entry name" value="RHODANESE_3"/>
    <property type="match status" value="1"/>
</dbReference>
<gene>
    <name evidence="3" type="ORF">BTO13_08870</name>
</gene>
<dbReference type="PANTHER" id="PTHR10953:SF102">
    <property type="entry name" value="ADENYLYLTRANSFERASE AND SULFURTRANSFERASE MOCS3"/>
    <property type="match status" value="1"/>
</dbReference>
<sequence length="359" mass="39877">MKPNKNQLFKRQITLSEIGEIGQEKLQNASVLIVGCGGLGSTIAVYLAASGIGKIHLVDFDTIDVSNLHRQVFYSLDDIGKPKASVLANFIKQRAPFTQVSFSNKAVTKDTIFELISTVDVVVDGTDSLTTKYLLNDACVLKKKPLVYGSLYKFDGYVASFNLLQQNGFFSANLRDAFPKMTTDIPNCETAGTLNAIVGLIATAQVNEVLKIITEVGKPLQNELLIYNSLKNSQLKMQLKPTFLKDKIQKIFDAESYFDASCETQNPNWLIHSFDLKEKLSSESLEIIAVLPNLQLPFQVSQTIPIQDFSIDKIQIDTSKTYIMVCQKGLNSYKATAILKNHFPDLNVFSLEGGIENYH</sequence>
<dbReference type="RefSeq" id="WP_105046484.1">
    <property type="nucleotide sequence ID" value="NZ_CP150662.1"/>
</dbReference>
<feature type="domain" description="Rhodanese" evidence="2">
    <location>
        <begin position="304"/>
        <end position="359"/>
    </location>
</feature>
<dbReference type="GO" id="GO:0004792">
    <property type="term" value="F:thiosulfate-cyanide sulfurtransferase activity"/>
    <property type="evidence" value="ECO:0007669"/>
    <property type="project" value="TreeGrafter"/>
</dbReference>
<organism evidence="3 4">
    <name type="scientific">Polaribacter gangjinensis</name>
    <dbReference type="NCBI Taxonomy" id="574710"/>
    <lineage>
        <taxon>Bacteria</taxon>
        <taxon>Pseudomonadati</taxon>
        <taxon>Bacteroidota</taxon>
        <taxon>Flavobacteriia</taxon>
        <taxon>Flavobacteriales</taxon>
        <taxon>Flavobacteriaceae</taxon>
    </lineage>
</organism>
<dbReference type="InterPro" id="IPR001763">
    <property type="entry name" value="Rhodanese-like_dom"/>
</dbReference>
<protein>
    <submittedName>
        <fullName evidence="3">Molybdopterin biosynthesis protein MoeB</fullName>
    </submittedName>
</protein>
<dbReference type="CDD" id="cd00757">
    <property type="entry name" value="ThiF_MoeB_HesA_family"/>
    <property type="match status" value="1"/>
</dbReference>
<dbReference type="InterPro" id="IPR045886">
    <property type="entry name" value="ThiF/MoeB/HesA"/>
</dbReference>
<dbReference type="SUPFAM" id="SSF69572">
    <property type="entry name" value="Activating enzymes of the ubiquitin-like proteins"/>
    <property type="match status" value="1"/>
</dbReference>
<evidence type="ECO:0000256" key="1">
    <source>
        <dbReference type="ARBA" id="ARBA00009919"/>
    </source>
</evidence>
<dbReference type="GO" id="GO:0016779">
    <property type="term" value="F:nucleotidyltransferase activity"/>
    <property type="evidence" value="ECO:0007669"/>
    <property type="project" value="TreeGrafter"/>
</dbReference>
<dbReference type="GO" id="GO:0008641">
    <property type="term" value="F:ubiquitin-like modifier activating enzyme activity"/>
    <property type="evidence" value="ECO:0007669"/>
    <property type="project" value="InterPro"/>
</dbReference>
<dbReference type="Gene3D" id="3.40.250.10">
    <property type="entry name" value="Rhodanese-like domain"/>
    <property type="match status" value="1"/>
</dbReference>
<evidence type="ECO:0000313" key="3">
    <source>
        <dbReference type="EMBL" id="PQJ75344.1"/>
    </source>
</evidence>
<comment type="caution">
    <text evidence="3">The sequence shown here is derived from an EMBL/GenBank/DDBJ whole genome shotgun (WGS) entry which is preliminary data.</text>
</comment>
<evidence type="ECO:0000259" key="2">
    <source>
        <dbReference type="PROSITE" id="PS50206"/>
    </source>
</evidence>
<keyword evidence="4" id="KW-1185">Reference proteome</keyword>
<dbReference type="InterPro" id="IPR035985">
    <property type="entry name" value="Ubiquitin-activating_enz"/>
</dbReference>